<dbReference type="Proteomes" id="UP000009011">
    <property type="component" value="Chromosome"/>
</dbReference>
<comment type="similarity">
    <text evidence="4">Belongs to the FlgA family.</text>
</comment>
<keyword evidence="2" id="KW-0732">Signal</keyword>
<dbReference type="GO" id="GO:0042597">
    <property type="term" value="C:periplasmic space"/>
    <property type="evidence" value="ECO:0007669"/>
    <property type="project" value="UniProtKB-SubCell"/>
</dbReference>
<evidence type="ECO:0000313" key="7">
    <source>
        <dbReference type="Proteomes" id="UP000009011"/>
    </source>
</evidence>
<dbReference type="PANTHER" id="PTHR36307">
    <property type="entry name" value="FLAGELLA BASAL BODY P-RING FORMATION PROTEIN FLGA"/>
    <property type="match status" value="1"/>
</dbReference>
<sequence length="214" mass="24414">MAIFVLILLQLFPGDSFESKLQNYLSEKLSDYSRFTFKVNSLPVNYSRIEIDDTRQLRISNRYAFLPVQVYDAYSNVNNSFITIEIELYKTVLKANRKIERGEALSGDMFDSIEAEITSIKGTPVFETEEIAGKRSRTIINEGTVLTEELIEPVPDVFRDSKVILHVIKGSVDISVDATARQEGRIGEIIRVITTDNKIFRARIIDKQNVLLED</sequence>
<dbReference type="CDD" id="cd11614">
    <property type="entry name" value="SAF_CpaB_FlgA_like"/>
    <property type="match status" value="1"/>
</dbReference>
<dbReference type="SMART" id="SM00858">
    <property type="entry name" value="SAF"/>
    <property type="match status" value="1"/>
</dbReference>
<dbReference type="KEGG" id="mro:MROS_2157"/>
<dbReference type="PATRIC" id="fig|1191523.3.peg.2282"/>
<keyword evidence="6" id="KW-0969">Cilium</keyword>
<evidence type="ECO:0000256" key="2">
    <source>
        <dbReference type="ARBA" id="ARBA00022729"/>
    </source>
</evidence>
<gene>
    <name evidence="6" type="ordered locus">MROS_2157</name>
</gene>
<keyword evidence="3 4" id="KW-0574">Periplasm</keyword>
<keyword evidence="7" id="KW-1185">Reference proteome</keyword>
<keyword evidence="6" id="KW-0966">Cell projection</keyword>
<dbReference type="Pfam" id="PF13144">
    <property type="entry name" value="ChapFlgA"/>
    <property type="match status" value="1"/>
</dbReference>
<evidence type="ECO:0000256" key="3">
    <source>
        <dbReference type="ARBA" id="ARBA00022764"/>
    </source>
</evidence>
<dbReference type="InterPro" id="IPR017585">
    <property type="entry name" value="SAF_FlgA"/>
</dbReference>
<dbReference type="Gene3D" id="3.90.1210.10">
    <property type="entry name" value="Antifreeze-like/N-acetylneuraminic acid synthase C-terminal domain"/>
    <property type="match status" value="1"/>
</dbReference>
<dbReference type="AlphaFoldDB" id="I6YXV2"/>
<protein>
    <recommendedName>
        <fullName evidence="4">Flagella basal body P-ring formation protein FlgA</fullName>
    </recommendedName>
</protein>
<feature type="domain" description="SAF" evidence="5">
    <location>
        <begin position="90"/>
        <end position="152"/>
    </location>
</feature>
<evidence type="ECO:0000259" key="5">
    <source>
        <dbReference type="SMART" id="SM00858"/>
    </source>
</evidence>
<dbReference type="InterPro" id="IPR013974">
    <property type="entry name" value="SAF"/>
</dbReference>
<dbReference type="EMBL" id="CP003557">
    <property type="protein sequence ID" value="AFN75387.1"/>
    <property type="molecule type" value="Genomic_DNA"/>
</dbReference>
<evidence type="ECO:0000256" key="1">
    <source>
        <dbReference type="ARBA" id="ARBA00004418"/>
    </source>
</evidence>
<comment type="function">
    <text evidence="4">Involved in the assembly process of the P-ring formation. It may associate with FlgF on the rod constituting a structure essential for the P-ring assembly or may act as a modulator protein for the P-ring assembly.</text>
</comment>
<dbReference type="STRING" id="1191523.MROS_2157"/>
<dbReference type="HOGENOM" id="CLU_1287593_0_0_10"/>
<evidence type="ECO:0000256" key="4">
    <source>
        <dbReference type="RuleBase" id="RU362063"/>
    </source>
</evidence>
<dbReference type="InterPro" id="IPR039246">
    <property type="entry name" value="Flagellar_FlgA"/>
</dbReference>
<proteinExistence type="inferred from homology"/>
<reference evidence="6 7" key="1">
    <citation type="journal article" date="2013" name="PLoS ONE">
        <title>Genomic analysis of Melioribacter roseus, facultatively anaerobic organotrophic bacterium representing a novel deep lineage within Bacteriodetes/Chlorobi group.</title>
        <authorList>
            <person name="Kadnikov V.V."/>
            <person name="Mardanov A.V."/>
            <person name="Podosokorskaya O.A."/>
            <person name="Gavrilov S.N."/>
            <person name="Kublanov I.V."/>
            <person name="Beletsky A.V."/>
            <person name="Bonch-Osmolovskaya E.A."/>
            <person name="Ravin N.V."/>
        </authorList>
    </citation>
    <scope>NUCLEOTIDE SEQUENCE [LARGE SCALE GENOMIC DNA]</scope>
    <source>
        <strain evidence="7">JCM 17771 / P3M-2</strain>
    </source>
</reference>
<comment type="subcellular location">
    <subcellularLocation>
        <location evidence="1 4">Periplasm</location>
    </subcellularLocation>
</comment>
<dbReference type="GO" id="GO:0044780">
    <property type="term" value="P:bacterial-type flagellum assembly"/>
    <property type="evidence" value="ECO:0007669"/>
    <property type="project" value="InterPro"/>
</dbReference>
<organism evidence="6 7">
    <name type="scientific">Melioribacter roseus (strain DSM 23840 / JCM 17771 / VKM B-2668 / P3M-2)</name>
    <dbReference type="NCBI Taxonomy" id="1191523"/>
    <lineage>
        <taxon>Bacteria</taxon>
        <taxon>Pseudomonadati</taxon>
        <taxon>Ignavibacteriota</taxon>
        <taxon>Ignavibacteria</taxon>
        <taxon>Ignavibacteriales</taxon>
        <taxon>Melioribacteraceae</taxon>
        <taxon>Melioribacter</taxon>
    </lineage>
</organism>
<accession>I6YXV2</accession>
<keyword evidence="6" id="KW-0282">Flagellum</keyword>
<dbReference type="eggNOG" id="COG1261">
    <property type="taxonomic scope" value="Bacteria"/>
</dbReference>
<dbReference type="Gene3D" id="2.30.30.760">
    <property type="match status" value="1"/>
</dbReference>
<name>I6YXV2_MELRP</name>
<keyword evidence="4" id="KW-1005">Bacterial flagellum biogenesis</keyword>
<evidence type="ECO:0000313" key="6">
    <source>
        <dbReference type="EMBL" id="AFN75387.1"/>
    </source>
</evidence>
<dbReference type="NCBIfam" id="TIGR03170">
    <property type="entry name" value="flgA_cterm"/>
    <property type="match status" value="1"/>
</dbReference>
<dbReference type="PANTHER" id="PTHR36307:SF1">
    <property type="entry name" value="FLAGELLA BASAL BODY P-RING FORMATION PROTEIN FLGA"/>
    <property type="match status" value="1"/>
</dbReference>